<dbReference type="Pfam" id="PF00239">
    <property type="entry name" value="Resolvase"/>
    <property type="match status" value="1"/>
</dbReference>
<keyword evidence="3" id="KW-1185">Reference proteome</keyword>
<gene>
    <name evidence="2" type="ORF">FBZ95_104286</name>
</gene>
<evidence type="ECO:0000313" key="3">
    <source>
        <dbReference type="Proteomes" id="UP000315914"/>
    </source>
</evidence>
<reference evidence="2 3" key="1">
    <citation type="submission" date="2019-06" db="EMBL/GenBank/DDBJ databases">
        <title>Genomic Encyclopedia of Type Strains, Phase IV (KMG-V): Genome sequencing to study the core and pangenomes of soil and plant-associated prokaryotes.</title>
        <authorList>
            <person name="Whitman W."/>
        </authorList>
    </citation>
    <scope>NUCLEOTIDE SEQUENCE [LARGE SCALE GENOMIC DNA]</scope>
    <source>
        <strain evidence="2 3">BR 10556</strain>
    </source>
</reference>
<dbReference type="RefSeq" id="WP_080134663.1">
    <property type="nucleotide sequence ID" value="NZ_LWIG01000007.1"/>
</dbReference>
<proteinExistence type="predicted"/>
<dbReference type="GO" id="GO:0003677">
    <property type="term" value="F:DNA binding"/>
    <property type="evidence" value="ECO:0007669"/>
    <property type="project" value="InterPro"/>
</dbReference>
<dbReference type="InterPro" id="IPR006119">
    <property type="entry name" value="Resolv_N"/>
</dbReference>
<dbReference type="SUPFAM" id="SSF53041">
    <property type="entry name" value="Resolvase-like"/>
    <property type="match status" value="1"/>
</dbReference>
<dbReference type="AlphaFoldDB" id="A0A560J129"/>
<sequence length="206" mass="23812">MASEDMPSRADWSFGKLLRWHLYEYGTRPTGDPNAKAGRIWLPENVCERLEITDRTLRSWLNDESVPRTKDMIELANLLFGNNPAWDEQRLEQAILVEKTDRLYRNFRDWVTLDELDIELHLVKEGAVISDESKSSEKFVHAIKVVMAKNYIDNLSEEARKGMAEKARQGYWPTSAPAGYLNTRNSEGKKIIALDPRARPHRQEAL</sequence>
<dbReference type="STRING" id="1399419.A5906_26215"/>
<accession>A0A560J129</accession>
<evidence type="ECO:0000313" key="2">
    <source>
        <dbReference type="EMBL" id="TWB76106.1"/>
    </source>
</evidence>
<dbReference type="GO" id="GO:0000150">
    <property type="term" value="F:DNA strand exchange activity"/>
    <property type="evidence" value="ECO:0007669"/>
    <property type="project" value="InterPro"/>
</dbReference>
<feature type="domain" description="Resolvase/invertase-type recombinase catalytic" evidence="1">
    <location>
        <begin position="22"/>
        <end position="172"/>
    </location>
</feature>
<dbReference type="Gene3D" id="3.40.50.1390">
    <property type="entry name" value="Resolvase, N-terminal catalytic domain"/>
    <property type="match status" value="1"/>
</dbReference>
<protein>
    <submittedName>
        <fullName evidence="2">Resolvase-like protein</fullName>
    </submittedName>
</protein>
<dbReference type="InterPro" id="IPR036162">
    <property type="entry name" value="Resolvase-like_N_sf"/>
</dbReference>
<dbReference type="Proteomes" id="UP000315914">
    <property type="component" value="Unassembled WGS sequence"/>
</dbReference>
<name>A0A560J129_9BRAD</name>
<evidence type="ECO:0000259" key="1">
    <source>
        <dbReference type="SMART" id="SM00857"/>
    </source>
</evidence>
<comment type="caution">
    <text evidence="2">The sequence shown here is derived from an EMBL/GenBank/DDBJ whole genome shotgun (WGS) entry which is preliminary data.</text>
</comment>
<organism evidence="2 3">
    <name type="scientific">Bradyrhizobium sacchari</name>
    <dbReference type="NCBI Taxonomy" id="1399419"/>
    <lineage>
        <taxon>Bacteria</taxon>
        <taxon>Pseudomonadati</taxon>
        <taxon>Pseudomonadota</taxon>
        <taxon>Alphaproteobacteria</taxon>
        <taxon>Hyphomicrobiales</taxon>
        <taxon>Nitrobacteraceae</taxon>
        <taxon>Bradyrhizobium</taxon>
    </lineage>
</organism>
<dbReference type="SMART" id="SM00857">
    <property type="entry name" value="Resolvase"/>
    <property type="match status" value="1"/>
</dbReference>
<dbReference type="OrthoDB" id="9787760at2"/>
<dbReference type="EMBL" id="VITW01000004">
    <property type="protein sequence ID" value="TWB76106.1"/>
    <property type="molecule type" value="Genomic_DNA"/>
</dbReference>